<protein>
    <submittedName>
        <fullName evidence="2">GP2b' protein</fullName>
    </submittedName>
</protein>
<accession>A0A159D6V6</accession>
<reference evidence="2 3" key="1">
    <citation type="journal article" date="2016" name="J. Virol.">
        <title>Arteriviruses, Pegiviruses, and Lentiviruses Are Common among Wild African Monkeys.</title>
        <authorList>
            <person name="Bailey A."/>
            <person name="Heimbruch K."/>
        </authorList>
    </citation>
    <scope>NUCLEOTIDE SEQUENCE [LARGE SCALE GENOMIC DNA]</scope>
    <source>
        <strain evidence="2">VSAA2015</strain>
    </source>
</reference>
<sequence length="110" mass="12078">MRRMGTSTTPTGIAHAIATEMAHLSLKLLLVTLLHLLVMLSSFMVSWSMRSASKLPQCYSISNWNNQAQHSTSQETKLPLGFNLIPCHGIKLASTCGFIMLPPSVCVLHQ</sequence>
<name>A0A159D6V6_9NIDO</name>
<feature type="transmembrane region" description="Helical" evidence="1">
    <location>
        <begin position="28"/>
        <end position="47"/>
    </location>
</feature>
<evidence type="ECO:0000313" key="2">
    <source>
        <dbReference type="EMBL" id="ALS54281.1"/>
    </source>
</evidence>
<keyword evidence="1" id="KW-0812">Transmembrane</keyword>
<evidence type="ECO:0000256" key="1">
    <source>
        <dbReference type="SAM" id="Phobius"/>
    </source>
</evidence>
<keyword evidence="1" id="KW-0472">Membrane</keyword>
<dbReference type="EMBL" id="KR862306">
    <property type="protein sequence ID" value="ALS54281.1"/>
    <property type="molecule type" value="Genomic_RNA"/>
</dbReference>
<keyword evidence="1" id="KW-1133">Transmembrane helix</keyword>
<evidence type="ECO:0000313" key="3">
    <source>
        <dbReference type="Proteomes" id="UP000125151"/>
    </source>
</evidence>
<organism evidence="2 3">
    <name type="scientific">Free State vervet virus</name>
    <dbReference type="NCBI Taxonomy" id="1737586"/>
    <lineage>
        <taxon>Viruses</taxon>
        <taxon>Riboviria</taxon>
        <taxon>Orthornavirae</taxon>
        <taxon>Pisuviricota</taxon>
        <taxon>Pisoniviricetes</taxon>
        <taxon>Nidovirales</taxon>
        <taxon>Arnidovirineae</taxon>
        <taxon>Arteriviridae</taxon>
        <taxon>Simarterivirinae</taxon>
        <taxon>Epsilonarterivirus</taxon>
        <taxon>Sheartevirus</taxon>
        <taxon>Epsilonarterivirus safriver</taxon>
    </lineage>
</organism>
<dbReference type="Proteomes" id="UP000125151">
    <property type="component" value="Genome"/>
</dbReference>
<proteinExistence type="predicted"/>